<proteinExistence type="predicted"/>
<reference evidence="2" key="1">
    <citation type="submission" date="2016-10" db="EMBL/GenBank/DDBJ databases">
        <authorList>
            <person name="Varghese N."/>
            <person name="Submissions S."/>
        </authorList>
    </citation>
    <scope>NUCLEOTIDE SEQUENCE [LARGE SCALE GENOMIC DNA]</scope>
    <source>
        <strain evidence="2">DSM 1565</strain>
    </source>
</reference>
<name>A0A1I7NH81_9HYPH</name>
<dbReference type="Proteomes" id="UP000199423">
    <property type="component" value="Unassembled WGS sequence"/>
</dbReference>
<dbReference type="AlphaFoldDB" id="A0A1I7NH81"/>
<dbReference type="STRING" id="51670.SAMN04488557_2188"/>
<dbReference type="InterPro" id="IPR022061">
    <property type="entry name" value="DUF3617"/>
</dbReference>
<organism evidence="1 2">
    <name type="scientific">Hyphomicrobium facile</name>
    <dbReference type="NCBI Taxonomy" id="51670"/>
    <lineage>
        <taxon>Bacteria</taxon>
        <taxon>Pseudomonadati</taxon>
        <taxon>Pseudomonadota</taxon>
        <taxon>Alphaproteobacteria</taxon>
        <taxon>Hyphomicrobiales</taxon>
        <taxon>Hyphomicrobiaceae</taxon>
        <taxon>Hyphomicrobium</taxon>
    </lineage>
</organism>
<dbReference type="Pfam" id="PF12276">
    <property type="entry name" value="DUF3617"/>
    <property type="match status" value="1"/>
</dbReference>
<dbReference type="EMBL" id="FPCH01000002">
    <property type="protein sequence ID" value="SFV34019.1"/>
    <property type="molecule type" value="Genomic_DNA"/>
</dbReference>
<evidence type="ECO:0008006" key="3">
    <source>
        <dbReference type="Google" id="ProtNLM"/>
    </source>
</evidence>
<gene>
    <name evidence="1" type="ORF">SAMN04488557_2188</name>
</gene>
<keyword evidence="2" id="KW-1185">Reference proteome</keyword>
<sequence>MKTVMPRLLRPIPLGLMGAAIMAIETTKPAGAEELPLRRPGLWQLTTVAETIGMKTFETCITQSDSIITGVGQQNCTTSKVLRLGDELYVDVECKTDSGKQKTSTVLTGDFATWYRAMSKMTFDPPEGGISNMGVTVDGKYLGSKCMP</sequence>
<evidence type="ECO:0000313" key="2">
    <source>
        <dbReference type="Proteomes" id="UP000199423"/>
    </source>
</evidence>
<evidence type="ECO:0000313" key="1">
    <source>
        <dbReference type="EMBL" id="SFV34019.1"/>
    </source>
</evidence>
<dbReference type="RefSeq" id="WP_244531194.1">
    <property type="nucleotide sequence ID" value="NZ_FPCH01000002.1"/>
</dbReference>
<protein>
    <recommendedName>
        <fullName evidence="3">DUF3617 family protein</fullName>
    </recommendedName>
</protein>
<accession>A0A1I7NH81</accession>